<evidence type="ECO:0000256" key="8">
    <source>
        <dbReference type="ARBA" id="ARBA00023136"/>
    </source>
</evidence>
<evidence type="ECO:0000256" key="2">
    <source>
        <dbReference type="ARBA" id="ARBA00022494"/>
    </source>
</evidence>
<protein>
    <submittedName>
        <fullName evidence="10">Uncharacterized protein</fullName>
    </submittedName>
</protein>
<accession>A0A2G9H4Z2</accession>
<keyword evidence="3" id="KW-0602">Photosynthesis</keyword>
<evidence type="ECO:0000256" key="1">
    <source>
        <dbReference type="ARBA" id="ARBA00004141"/>
    </source>
</evidence>
<evidence type="ECO:0000256" key="7">
    <source>
        <dbReference type="ARBA" id="ARBA00022991"/>
    </source>
</evidence>
<reference evidence="11" key="1">
    <citation type="journal article" date="2018" name="Gigascience">
        <title>Genome assembly of the Pink Ipe (Handroanthus impetiginosus, Bignoniaceae), a highly valued, ecologically keystone Neotropical timber forest tree.</title>
        <authorList>
            <person name="Silva-Junior O.B."/>
            <person name="Grattapaglia D."/>
            <person name="Novaes E."/>
            <person name="Collevatti R.G."/>
        </authorList>
    </citation>
    <scope>NUCLEOTIDE SEQUENCE [LARGE SCALE GENOMIC DNA]</scope>
    <source>
        <strain evidence="11">cv. UFG-1</strain>
    </source>
</reference>
<dbReference type="GO" id="GO:0009767">
    <property type="term" value="P:photosynthetic electron transport chain"/>
    <property type="evidence" value="ECO:0007669"/>
    <property type="project" value="InterPro"/>
</dbReference>
<dbReference type="OrthoDB" id="1926060at2759"/>
<dbReference type="SUPFAM" id="SSF161077">
    <property type="entry name" value="Photosystem II antenna protein-like"/>
    <property type="match status" value="1"/>
</dbReference>
<dbReference type="EMBL" id="NKXS01002657">
    <property type="protein sequence ID" value="PIN12581.1"/>
    <property type="molecule type" value="Genomic_DNA"/>
</dbReference>
<keyword evidence="9" id="KW-0604">Photosystem II</keyword>
<keyword evidence="11" id="KW-1185">Reference proteome</keyword>
<dbReference type="InterPro" id="IPR000932">
    <property type="entry name" value="PS_antenna-like"/>
</dbReference>
<keyword evidence="8" id="KW-0472">Membrane</keyword>
<proteinExistence type="predicted"/>
<comment type="caution">
    <text evidence="10">The sequence shown here is derived from an EMBL/GenBank/DDBJ whole genome shotgun (WGS) entry which is preliminary data.</text>
</comment>
<dbReference type="AlphaFoldDB" id="A0A2G9H4Z2"/>
<dbReference type="STRING" id="429701.A0A2G9H4Z2"/>
<dbReference type="GO" id="GO:0009523">
    <property type="term" value="C:photosystem II"/>
    <property type="evidence" value="ECO:0007669"/>
    <property type="project" value="UniProtKB-KW"/>
</dbReference>
<keyword evidence="6" id="KW-1133">Transmembrane helix</keyword>
<dbReference type="GO" id="GO:0016168">
    <property type="term" value="F:chlorophyll binding"/>
    <property type="evidence" value="ECO:0007669"/>
    <property type="project" value="UniProtKB-KW"/>
</dbReference>
<evidence type="ECO:0000256" key="9">
    <source>
        <dbReference type="ARBA" id="ARBA00023276"/>
    </source>
</evidence>
<name>A0A2G9H4Z2_9LAMI</name>
<keyword evidence="7" id="KW-0157">Chromophore</keyword>
<dbReference type="Proteomes" id="UP000231279">
    <property type="component" value="Unassembled WGS sequence"/>
</dbReference>
<evidence type="ECO:0000256" key="4">
    <source>
        <dbReference type="ARBA" id="ARBA00022640"/>
    </source>
</evidence>
<gene>
    <name evidence="10" type="ORF">CDL12_14807</name>
</gene>
<evidence type="ECO:0000256" key="3">
    <source>
        <dbReference type="ARBA" id="ARBA00022531"/>
    </source>
</evidence>
<evidence type="ECO:0000256" key="6">
    <source>
        <dbReference type="ARBA" id="ARBA00022989"/>
    </source>
</evidence>
<organism evidence="10 11">
    <name type="scientific">Handroanthus impetiginosus</name>
    <dbReference type="NCBI Taxonomy" id="429701"/>
    <lineage>
        <taxon>Eukaryota</taxon>
        <taxon>Viridiplantae</taxon>
        <taxon>Streptophyta</taxon>
        <taxon>Embryophyta</taxon>
        <taxon>Tracheophyta</taxon>
        <taxon>Spermatophyta</taxon>
        <taxon>Magnoliopsida</taxon>
        <taxon>eudicotyledons</taxon>
        <taxon>Gunneridae</taxon>
        <taxon>Pentapetalae</taxon>
        <taxon>asterids</taxon>
        <taxon>lamiids</taxon>
        <taxon>Lamiales</taxon>
        <taxon>Bignoniaceae</taxon>
        <taxon>Crescentiina</taxon>
        <taxon>Tabebuia alliance</taxon>
        <taxon>Handroanthus</taxon>
    </lineage>
</organism>
<evidence type="ECO:0000313" key="10">
    <source>
        <dbReference type="EMBL" id="PIN12581.1"/>
    </source>
</evidence>
<keyword evidence="2" id="KW-0148">Chlorophyll</keyword>
<evidence type="ECO:0000256" key="5">
    <source>
        <dbReference type="ARBA" id="ARBA00022692"/>
    </source>
</evidence>
<dbReference type="Pfam" id="PF00421">
    <property type="entry name" value="PSII"/>
    <property type="match status" value="1"/>
</dbReference>
<keyword evidence="4" id="KW-0934">Plastid</keyword>
<evidence type="ECO:0000313" key="11">
    <source>
        <dbReference type="Proteomes" id="UP000231279"/>
    </source>
</evidence>
<comment type="subcellular location">
    <subcellularLocation>
        <location evidence="1">Membrane</location>
        <topology evidence="1">Multi-pass membrane protein</topology>
    </subcellularLocation>
</comment>
<dbReference type="InterPro" id="IPR036001">
    <property type="entry name" value="PS_II_antenna-like_sf"/>
</dbReference>
<sequence length="92" mass="9983">MKMLFNGTLAVAGCEQETTNFVWWAGNALLLNLSSELPGAHVAHAGIIIFGVGATNIFEAAHFLPKKPMYEQGLILLPHLLNILSDKVRIIA</sequence>
<keyword evidence="5" id="KW-0812">Transmembrane</keyword>